<evidence type="ECO:0000313" key="1">
    <source>
        <dbReference type="EMBL" id="RNA22820.1"/>
    </source>
</evidence>
<keyword evidence="2" id="KW-1185">Reference proteome</keyword>
<dbReference type="AlphaFoldDB" id="A0A3M7RHA5"/>
<dbReference type="Proteomes" id="UP000276133">
    <property type="component" value="Unassembled WGS sequence"/>
</dbReference>
<dbReference type="EMBL" id="REGN01003395">
    <property type="protein sequence ID" value="RNA22820.1"/>
    <property type="molecule type" value="Genomic_DNA"/>
</dbReference>
<organism evidence="1 2">
    <name type="scientific">Brachionus plicatilis</name>
    <name type="common">Marine rotifer</name>
    <name type="synonym">Brachionus muelleri</name>
    <dbReference type="NCBI Taxonomy" id="10195"/>
    <lineage>
        <taxon>Eukaryota</taxon>
        <taxon>Metazoa</taxon>
        <taxon>Spiralia</taxon>
        <taxon>Gnathifera</taxon>
        <taxon>Rotifera</taxon>
        <taxon>Eurotatoria</taxon>
        <taxon>Monogononta</taxon>
        <taxon>Pseudotrocha</taxon>
        <taxon>Ploima</taxon>
        <taxon>Brachionidae</taxon>
        <taxon>Brachionus</taxon>
    </lineage>
</organism>
<proteinExistence type="predicted"/>
<reference evidence="1 2" key="1">
    <citation type="journal article" date="2018" name="Sci. Rep.">
        <title>Genomic signatures of local adaptation to the degree of environmental predictability in rotifers.</title>
        <authorList>
            <person name="Franch-Gras L."/>
            <person name="Hahn C."/>
            <person name="Garcia-Roger E.M."/>
            <person name="Carmona M.J."/>
            <person name="Serra M."/>
            <person name="Gomez A."/>
        </authorList>
    </citation>
    <scope>NUCLEOTIDE SEQUENCE [LARGE SCALE GENOMIC DNA]</scope>
    <source>
        <strain evidence="1">HYR1</strain>
    </source>
</reference>
<name>A0A3M7RHA5_BRAPC</name>
<accession>A0A3M7RHA5</accession>
<gene>
    <name evidence="1" type="ORF">BpHYR1_016691</name>
</gene>
<evidence type="ECO:0000313" key="2">
    <source>
        <dbReference type="Proteomes" id="UP000276133"/>
    </source>
</evidence>
<sequence>MFDSNCDSLRKKDFIFLMINSSKRIKLLRIIFQLCPRVLNSMTTYDIEPRANSLGMVLYNLLVHIDQATNDKQAFFVSKTNESPYSFSFWQILYSFLQRSEDIKKSQSVHQLLNLIISRINDAKYQLMATFRVYIQISYYCNRPGVGLCRFINLLDLEVPEPRCNVFIIHQGPPGQQHIHQPISYYKAATIDGFLSKSSYFLIIINTIQKYQAYQNNLQQKINVKNIKENMGSVENREKVFTSA</sequence>
<comment type="caution">
    <text evidence="1">The sequence shown here is derived from an EMBL/GenBank/DDBJ whole genome shotgun (WGS) entry which is preliminary data.</text>
</comment>
<protein>
    <submittedName>
        <fullName evidence="1">Uncharacterized protein</fullName>
    </submittedName>
</protein>